<dbReference type="FunFam" id="1.20.1250.20:FF:000013">
    <property type="entry name" value="MFS general substrate transporter"/>
    <property type="match status" value="1"/>
</dbReference>
<evidence type="ECO:0000256" key="4">
    <source>
        <dbReference type="ARBA" id="ARBA00022989"/>
    </source>
</evidence>
<evidence type="ECO:0000259" key="7">
    <source>
        <dbReference type="PROSITE" id="PS50850"/>
    </source>
</evidence>
<dbReference type="Proteomes" id="UP001215280">
    <property type="component" value="Unassembled WGS sequence"/>
</dbReference>
<feature type="transmembrane region" description="Helical" evidence="6">
    <location>
        <begin position="391"/>
        <end position="412"/>
    </location>
</feature>
<feature type="transmembrane region" description="Helical" evidence="6">
    <location>
        <begin position="331"/>
        <end position="352"/>
    </location>
</feature>
<feature type="non-terminal residue" evidence="8">
    <location>
        <position position="483"/>
    </location>
</feature>
<protein>
    <submittedName>
        <fullName evidence="8">Major facilitator superfamily domain-containing protein</fullName>
    </submittedName>
</protein>
<feature type="transmembrane region" description="Helical" evidence="6">
    <location>
        <begin position="109"/>
        <end position="127"/>
    </location>
</feature>
<feature type="transmembrane region" description="Helical" evidence="6">
    <location>
        <begin position="78"/>
        <end position="97"/>
    </location>
</feature>
<dbReference type="InterPro" id="IPR011701">
    <property type="entry name" value="MFS"/>
</dbReference>
<reference evidence="8" key="1">
    <citation type="submission" date="2023-03" db="EMBL/GenBank/DDBJ databases">
        <title>Massive genome expansion in bonnet fungi (Mycena s.s.) driven by repeated elements and novel gene families across ecological guilds.</title>
        <authorList>
            <consortium name="Lawrence Berkeley National Laboratory"/>
            <person name="Harder C.B."/>
            <person name="Miyauchi S."/>
            <person name="Viragh M."/>
            <person name="Kuo A."/>
            <person name="Thoen E."/>
            <person name="Andreopoulos B."/>
            <person name="Lu D."/>
            <person name="Skrede I."/>
            <person name="Drula E."/>
            <person name="Henrissat B."/>
            <person name="Morin E."/>
            <person name="Kohler A."/>
            <person name="Barry K."/>
            <person name="LaButti K."/>
            <person name="Morin E."/>
            <person name="Salamov A."/>
            <person name="Lipzen A."/>
            <person name="Mereny Z."/>
            <person name="Hegedus B."/>
            <person name="Baldrian P."/>
            <person name="Stursova M."/>
            <person name="Weitz H."/>
            <person name="Taylor A."/>
            <person name="Grigoriev I.V."/>
            <person name="Nagy L.G."/>
            <person name="Martin F."/>
            <person name="Kauserud H."/>
        </authorList>
    </citation>
    <scope>NUCLEOTIDE SEQUENCE</scope>
    <source>
        <strain evidence="8">CBHHK188m</strain>
    </source>
</reference>
<evidence type="ECO:0000256" key="1">
    <source>
        <dbReference type="ARBA" id="ARBA00004141"/>
    </source>
</evidence>
<name>A0AAD7MIH5_9AGAR</name>
<proteinExistence type="predicted"/>
<dbReference type="FunFam" id="1.20.1250.20:FF:000188">
    <property type="entry name" value="MFS general substrate transporter"/>
    <property type="match status" value="1"/>
</dbReference>
<evidence type="ECO:0000256" key="2">
    <source>
        <dbReference type="ARBA" id="ARBA00022448"/>
    </source>
</evidence>
<feature type="transmembrane region" description="Helical" evidence="6">
    <location>
        <begin position="133"/>
        <end position="156"/>
    </location>
</feature>
<organism evidence="8 9">
    <name type="scientific">Mycena maculata</name>
    <dbReference type="NCBI Taxonomy" id="230809"/>
    <lineage>
        <taxon>Eukaryota</taxon>
        <taxon>Fungi</taxon>
        <taxon>Dikarya</taxon>
        <taxon>Basidiomycota</taxon>
        <taxon>Agaricomycotina</taxon>
        <taxon>Agaricomycetes</taxon>
        <taxon>Agaricomycetidae</taxon>
        <taxon>Agaricales</taxon>
        <taxon>Marasmiineae</taxon>
        <taxon>Mycenaceae</taxon>
        <taxon>Mycena</taxon>
    </lineage>
</organism>
<dbReference type="EMBL" id="JARJLG010000306">
    <property type="protein sequence ID" value="KAJ7718407.1"/>
    <property type="molecule type" value="Genomic_DNA"/>
</dbReference>
<dbReference type="PANTHER" id="PTHR43791">
    <property type="entry name" value="PERMEASE-RELATED"/>
    <property type="match status" value="1"/>
</dbReference>
<keyword evidence="4 6" id="KW-1133">Transmembrane helix</keyword>
<evidence type="ECO:0000256" key="3">
    <source>
        <dbReference type="ARBA" id="ARBA00022692"/>
    </source>
</evidence>
<accession>A0AAD7MIH5</accession>
<comment type="caution">
    <text evidence="8">The sequence shown here is derived from an EMBL/GenBank/DDBJ whole genome shotgun (WGS) entry which is preliminary data.</text>
</comment>
<comment type="subcellular location">
    <subcellularLocation>
        <location evidence="1">Membrane</location>
        <topology evidence="1">Multi-pass membrane protein</topology>
    </subcellularLocation>
</comment>
<evidence type="ECO:0000256" key="6">
    <source>
        <dbReference type="SAM" id="Phobius"/>
    </source>
</evidence>
<feature type="transmembrane region" description="Helical" evidence="6">
    <location>
        <begin position="303"/>
        <end position="322"/>
    </location>
</feature>
<keyword evidence="3 6" id="KW-0812">Transmembrane</keyword>
<dbReference type="InterPro" id="IPR020846">
    <property type="entry name" value="MFS_dom"/>
</dbReference>
<feature type="transmembrane region" description="Helical" evidence="6">
    <location>
        <begin position="193"/>
        <end position="218"/>
    </location>
</feature>
<sequence>TAPGPLLSTTFEYTEKEIENYVVDPAVSRSITWKYDKRIMPMVFFMYLFSALDRGNLANAKTDTLEQDLHLTGNQYNSILTTMTVTFATFAILGGYLTRRFGATRMLPLYMLGWGSMALINTAARNFGGAVAIRFFLGMFEGFFGPSVTIYLTSFYTRGELGKRMATWYSSAAISGAFSGLLAYGVFHADGAFAGWKILFIIEGGMTVLVALIAIVVLPNYPQQAAFLTPFEKEVAVMRLLKDASKRVNAPFSYPEFFAPLREWKFYVFAIFAVCYGTASSTATTFMPQIIGRFKLSKVDTNLYTVAPYCAGTLFLWANAWASDRMRERSLFLVGAMTCTTIGCIILVALPVTDIGPGYFACFLITMGAFVPTCLFHSWHNNNDPSENGRAFRTGFLTFAANSGGLVSANIFLDSDAPKYTHALIISACLQVTGILIALGLRTYMVVDNRRRNRAQGVNWTTKEVPTADLVDGPQNPSFRHFL</sequence>
<feature type="transmembrane region" description="Helical" evidence="6">
    <location>
        <begin position="168"/>
        <end position="187"/>
    </location>
</feature>
<dbReference type="InterPro" id="IPR036259">
    <property type="entry name" value="MFS_trans_sf"/>
</dbReference>
<dbReference type="GO" id="GO:0022857">
    <property type="term" value="F:transmembrane transporter activity"/>
    <property type="evidence" value="ECO:0007669"/>
    <property type="project" value="InterPro"/>
</dbReference>
<dbReference type="SUPFAM" id="SSF103473">
    <property type="entry name" value="MFS general substrate transporter"/>
    <property type="match status" value="1"/>
</dbReference>
<dbReference type="AlphaFoldDB" id="A0AAD7MIH5"/>
<keyword evidence="5 6" id="KW-0472">Membrane</keyword>
<evidence type="ECO:0000313" key="9">
    <source>
        <dbReference type="Proteomes" id="UP001215280"/>
    </source>
</evidence>
<keyword evidence="2" id="KW-0813">Transport</keyword>
<feature type="transmembrane region" description="Helical" evidence="6">
    <location>
        <begin position="358"/>
        <end position="379"/>
    </location>
</feature>
<gene>
    <name evidence="8" type="ORF">DFH07DRAFT_698535</name>
</gene>
<feature type="domain" description="Major facilitator superfamily (MFS) profile" evidence="7">
    <location>
        <begin position="39"/>
        <end position="446"/>
    </location>
</feature>
<feature type="transmembrane region" description="Helical" evidence="6">
    <location>
        <begin position="424"/>
        <end position="444"/>
    </location>
</feature>
<dbReference type="GO" id="GO:0016020">
    <property type="term" value="C:membrane"/>
    <property type="evidence" value="ECO:0007669"/>
    <property type="project" value="UniProtKB-SubCell"/>
</dbReference>
<feature type="non-terminal residue" evidence="8">
    <location>
        <position position="1"/>
    </location>
</feature>
<dbReference type="Pfam" id="PF07690">
    <property type="entry name" value="MFS_1"/>
    <property type="match status" value="1"/>
</dbReference>
<keyword evidence="9" id="KW-1185">Reference proteome</keyword>
<evidence type="ECO:0000256" key="5">
    <source>
        <dbReference type="ARBA" id="ARBA00023136"/>
    </source>
</evidence>
<dbReference type="PROSITE" id="PS50850">
    <property type="entry name" value="MFS"/>
    <property type="match status" value="1"/>
</dbReference>
<dbReference type="Gene3D" id="1.20.1250.20">
    <property type="entry name" value="MFS general substrate transporter like domains"/>
    <property type="match status" value="2"/>
</dbReference>
<evidence type="ECO:0000313" key="8">
    <source>
        <dbReference type="EMBL" id="KAJ7718407.1"/>
    </source>
</evidence>
<dbReference type="PANTHER" id="PTHR43791:SF9">
    <property type="entry name" value="MAJOR FACILITATOR-TYPE TRANSPORTER HXNP"/>
    <property type="match status" value="1"/>
</dbReference>
<feature type="transmembrane region" description="Helical" evidence="6">
    <location>
        <begin position="266"/>
        <end position="291"/>
    </location>
</feature>